<dbReference type="OrthoDB" id="5314306at2759"/>
<gene>
    <name evidence="2" type="ORF">RchiOBHm_Chr5g0031731</name>
</gene>
<sequence length="429" mass="48377">MWDDCYEGKSLLTPASASKLCLSITDVVTNWLKSFPEEIIPSILIRLPIKSLIRFTSVCKSWRSTIKDPSFIRTHLAHTLNFNDQNATHLLLLHTVFSQGLSYPLGVRHIVGFKQDLYSLHYDNNDVSQCCKVEFPIGLKEEMINPCFRVVATCDGLVLLADDLGLYAYNFVIWNPCVRKYVILPKPSVRFSTHGGYEASLGLGYDVIGNDYKVVRLTTLLEQQGMFDTCPTLAQVYSLAKGSWGRLRSDLPPCGMLPDLGQAFVKGALHWLAIRWEGDDVIFFVLAFDVGSESFREIMLPKTFKMEESLELRLSVSGDRQSIGLFVRFEDESDCFLDIWVMKEYCIEKSWTKLVILSPQGPQRSLPNALCFRRNGEVVLVLEDSCELVSLELASKQFKALGISGGQVCSVDLYEESLVLLDKKDAVSY</sequence>
<keyword evidence="3" id="KW-1185">Reference proteome</keyword>
<reference evidence="2 3" key="1">
    <citation type="journal article" date="2018" name="Nat. Genet.">
        <title>The Rosa genome provides new insights in the design of modern roses.</title>
        <authorList>
            <person name="Bendahmane M."/>
        </authorList>
    </citation>
    <scope>NUCLEOTIDE SEQUENCE [LARGE SCALE GENOMIC DNA]</scope>
    <source>
        <strain evidence="3">cv. Old Blush</strain>
    </source>
</reference>
<dbReference type="EMBL" id="PDCK01000043">
    <property type="protein sequence ID" value="PRQ31094.1"/>
    <property type="molecule type" value="Genomic_DNA"/>
</dbReference>
<dbReference type="Proteomes" id="UP000238479">
    <property type="component" value="Chromosome 5"/>
</dbReference>
<dbReference type="PANTHER" id="PTHR31672:SF13">
    <property type="entry name" value="F-BOX PROTEIN CPR30-LIKE"/>
    <property type="match status" value="1"/>
</dbReference>
<dbReference type="SMART" id="SM00256">
    <property type="entry name" value="FBOX"/>
    <property type="match status" value="1"/>
</dbReference>
<dbReference type="Pfam" id="PF07734">
    <property type="entry name" value="FBA_1"/>
    <property type="match status" value="1"/>
</dbReference>
<dbReference type="OMA" id="VNQNDIH"/>
<dbReference type="Gene3D" id="1.20.1280.50">
    <property type="match status" value="1"/>
</dbReference>
<feature type="domain" description="F-box" evidence="1">
    <location>
        <begin position="29"/>
        <end position="75"/>
    </location>
</feature>
<dbReference type="InterPro" id="IPR017451">
    <property type="entry name" value="F-box-assoc_interact_dom"/>
</dbReference>
<dbReference type="PROSITE" id="PS50181">
    <property type="entry name" value="FBOX"/>
    <property type="match status" value="1"/>
</dbReference>
<dbReference type="Gramene" id="PRQ31094">
    <property type="protein sequence ID" value="PRQ31094"/>
    <property type="gene ID" value="RchiOBHm_Chr5g0031731"/>
</dbReference>
<evidence type="ECO:0000313" key="3">
    <source>
        <dbReference type="Proteomes" id="UP000238479"/>
    </source>
</evidence>
<dbReference type="InterPro" id="IPR006527">
    <property type="entry name" value="F-box-assoc_dom_typ1"/>
</dbReference>
<dbReference type="InterPro" id="IPR050796">
    <property type="entry name" value="SCF_F-box_component"/>
</dbReference>
<evidence type="ECO:0000259" key="1">
    <source>
        <dbReference type="PROSITE" id="PS50181"/>
    </source>
</evidence>
<name>A0A2P6QAB6_ROSCH</name>
<evidence type="ECO:0000313" key="2">
    <source>
        <dbReference type="EMBL" id="PRQ31094.1"/>
    </source>
</evidence>
<dbReference type="STRING" id="74649.A0A2P6QAB6"/>
<dbReference type="SUPFAM" id="SSF81383">
    <property type="entry name" value="F-box domain"/>
    <property type="match status" value="1"/>
</dbReference>
<accession>A0A2P6QAB6</accession>
<dbReference type="InterPro" id="IPR001810">
    <property type="entry name" value="F-box_dom"/>
</dbReference>
<dbReference type="NCBIfam" id="TIGR01640">
    <property type="entry name" value="F_box_assoc_1"/>
    <property type="match status" value="1"/>
</dbReference>
<proteinExistence type="predicted"/>
<comment type="caution">
    <text evidence="2">The sequence shown here is derived from an EMBL/GenBank/DDBJ whole genome shotgun (WGS) entry which is preliminary data.</text>
</comment>
<dbReference type="AlphaFoldDB" id="A0A2P6QAB6"/>
<dbReference type="CDD" id="cd22157">
    <property type="entry name" value="F-box_AtFBW1-like"/>
    <property type="match status" value="1"/>
</dbReference>
<organism evidence="2 3">
    <name type="scientific">Rosa chinensis</name>
    <name type="common">China rose</name>
    <dbReference type="NCBI Taxonomy" id="74649"/>
    <lineage>
        <taxon>Eukaryota</taxon>
        <taxon>Viridiplantae</taxon>
        <taxon>Streptophyta</taxon>
        <taxon>Embryophyta</taxon>
        <taxon>Tracheophyta</taxon>
        <taxon>Spermatophyta</taxon>
        <taxon>Magnoliopsida</taxon>
        <taxon>eudicotyledons</taxon>
        <taxon>Gunneridae</taxon>
        <taxon>Pentapetalae</taxon>
        <taxon>rosids</taxon>
        <taxon>fabids</taxon>
        <taxon>Rosales</taxon>
        <taxon>Rosaceae</taxon>
        <taxon>Rosoideae</taxon>
        <taxon>Rosoideae incertae sedis</taxon>
        <taxon>Rosa</taxon>
    </lineage>
</organism>
<protein>
    <submittedName>
        <fullName evidence="2">Putative F-box domain-containing protein</fullName>
    </submittedName>
</protein>
<dbReference type="InterPro" id="IPR036047">
    <property type="entry name" value="F-box-like_dom_sf"/>
</dbReference>
<dbReference type="PANTHER" id="PTHR31672">
    <property type="entry name" value="BNACNNG10540D PROTEIN"/>
    <property type="match status" value="1"/>
</dbReference>
<dbReference type="Pfam" id="PF00646">
    <property type="entry name" value="F-box"/>
    <property type="match status" value="1"/>
</dbReference>